<feature type="region of interest" description="Disordered" evidence="1">
    <location>
        <begin position="72"/>
        <end position="108"/>
    </location>
</feature>
<dbReference type="Proteomes" id="UP000246991">
    <property type="component" value="Unassembled WGS sequence"/>
</dbReference>
<dbReference type="EMBL" id="PYWC01000010">
    <property type="protein sequence ID" value="PWW79145.1"/>
    <property type="molecule type" value="Genomic_DNA"/>
</dbReference>
<accession>A0A317SXD2</accession>
<gene>
    <name evidence="2" type="ORF">C7212DRAFT_303925</name>
</gene>
<evidence type="ECO:0000313" key="2">
    <source>
        <dbReference type="EMBL" id="PWW79145.1"/>
    </source>
</evidence>
<dbReference type="AlphaFoldDB" id="A0A317SXD2"/>
<evidence type="ECO:0000256" key="1">
    <source>
        <dbReference type="SAM" id="MobiDB-lite"/>
    </source>
</evidence>
<comment type="caution">
    <text evidence="2">The sequence shown here is derived from an EMBL/GenBank/DDBJ whole genome shotgun (WGS) entry which is preliminary data.</text>
</comment>
<keyword evidence="3" id="KW-1185">Reference proteome</keyword>
<protein>
    <submittedName>
        <fullName evidence="2">Uncharacterized protein</fullName>
    </submittedName>
</protein>
<sequence length="108" mass="12415">MRGEEKVEMEKQEMRKGETEGMEDKGGKGKGRGVKEDHWEKFLGEMGVNDSFKWVKGDRDFMRNLPEIEGEEGKRVVGEEEKEREIIRGREGGRVSQETGKQKSGRRG</sequence>
<feature type="compositionally biased region" description="Basic and acidic residues" evidence="1">
    <location>
        <begin position="72"/>
        <end position="93"/>
    </location>
</feature>
<proteinExistence type="predicted"/>
<organism evidence="2 3">
    <name type="scientific">Tuber magnatum</name>
    <name type="common">white Piedmont truffle</name>
    <dbReference type="NCBI Taxonomy" id="42249"/>
    <lineage>
        <taxon>Eukaryota</taxon>
        <taxon>Fungi</taxon>
        <taxon>Dikarya</taxon>
        <taxon>Ascomycota</taxon>
        <taxon>Pezizomycotina</taxon>
        <taxon>Pezizomycetes</taxon>
        <taxon>Pezizales</taxon>
        <taxon>Tuberaceae</taxon>
        <taxon>Tuber</taxon>
    </lineage>
</organism>
<evidence type="ECO:0000313" key="3">
    <source>
        <dbReference type="Proteomes" id="UP000246991"/>
    </source>
</evidence>
<reference evidence="2 3" key="1">
    <citation type="submission" date="2018-03" db="EMBL/GenBank/DDBJ databases">
        <title>Genomes of Pezizomycetes fungi and the evolution of truffles.</title>
        <authorList>
            <person name="Murat C."/>
            <person name="Payen T."/>
            <person name="Noel B."/>
            <person name="Kuo A."/>
            <person name="Martin F.M."/>
        </authorList>
    </citation>
    <scope>NUCLEOTIDE SEQUENCE [LARGE SCALE GENOMIC DNA]</scope>
    <source>
        <strain evidence="2">091103-1</strain>
    </source>
</reference>
<name>A0A317SXD2_9PEZI</name>
<feature type="region of interest" description="Disordered" evidence="1">
    <location>
        <begin position="1"/>
        <end position="34"/>
    </location>
</feature>